<keyword evidence="12" id="KW-1185">Reference proteome</keyword>
<evidence type="ECO:0000256" key="9">
    <source>
        <dbReference type="RuleBase" id="RU363032"/>
    </source>
</evidence>
<feature type="transmembrane region" description="Helical" evidence="9">
    <location>
        <begin position="14"/>
        <end position="39"/>
    </location>
</feature>
<evidence type="ECO:0000256" key="5">
    <source>
        <dbReference type="ARBA" id="ARBA00022592"/>
    </source>
</evidence>
<keyword evidence="8 9" id="KW-0472">Membrane</keyword>
<dbReference type="RefSeq" id="WP_141483757.1">
    <property type="nucleotide sequence ID" value="NZ_SMDN01000003.1"/>
</dbReference>
<feature type="transmembrane region" description="Helical" evidence="9">
    <location>
        <begin position="103"/>
        <end position="127"/>
    </location>
</feature>
<feature type="transmembrane region" description="Helical" evidence="9">
    <location>
        <begin position="59"/>
        <end position="82"/>
    </location>
</feature>
<keyword evidence="7 9" id="KW-1133">Transmembrane helix</keyword>
<evidence type="ECO:0000256" key="4">
    <source>
        <dbReference type="ARBA" id="ARBA00022475"/>
    </source>
</evidence>
<dbReference type="InterPro" id="IPR035906">
    <property type="entry name" value="MetI-like_sf"/>
</dbReference>
<dbReference type="SUPFAM" id="SSF161098">
    <property type="entry name" value="MetI-like"/>
    <property type="match status" value="1"/>
</dbReference>
<dbReference type="Pfam" id="PF00528">
    <property type="entry name" value="BPD_transp_1"/>
    <property type="match status" value="1"/>
</dbReference>
<accession>A0A507SY19</accession>
<reference evidence="11 12" key="1">
    <citation type="submission" date="2019-03" db="EMBL/GenBank/DDBJ databases">
        <title>Characterization of a novel Mycoplasma cynos real-time PCR assay.</title>
        <authorList>
            <person name="Tallmadge R.L."/>
            <person name="Mitchell P.K."/>
            <person name="Goodman L."/>
        </authorList>
    </citation>
    <scope>NUCLEOTIDE SEQUENCE [LARGE SCALE GENOMIC DNA]</scope>
    <source>
        <strain evidence="11 12">1642</strain>
    </source>
</reference>
<dbReference type="Gene3D" id="1.10.3720.10">
    <property type="entry name" value="MetI-like"/>
    <property type="match status" value="1"/>
</dbReference>
<dbReference type="GO" id="GO:0006817">
    <property type="term" value="P:phosphate ion transport"/>
    <property type="evidence" value="ECO:0007669"/>
    <property type="project" value="UniProtKB-KW"/>
</dbReference>
<proteinExistence type="inferred from homology"/>
<dbReference type="GO" id="GO:0005886">
    <property type="term" value="C:plasma membrane"/>
    <property type="evidence" value="ECO:0007669"/>
    <property type="project" value="UniProtKB-SubCell"/>
</dbReference>
<evidence type="ECO:0000256" key="8">
    <source>
        <dbReference type="ARBA" id="ARBA00023136"/>
    </source>
</evidence>
<evidence type="ECO:0000256" key="3">
    <source>
        <dbReference type="ARBA" id="ARBA00022448"/>
    </source>
</evidence>
<keyword evidence="6 9" id="KW-0812">Transmembrane</keyword>
<dbReference type="InterPro" id="IPR000515">
    <property type="entry name" value="MetI-like"/>
</dbReference>
<gene>
    <name evidence="11" type="ORF">E1I18_01045</name>
</gene>
<dbReference type="PANTHER" id="PTHR30425">
    <property type="entry name" value="PHOSPHATE TRANSPORT SYSTEM PERMEASE PROTEIN PST"/>
    <property type="match status" value="1"/>
</dbReference>
<name>A0A507SY19_9BACT</name>
<organism evidence="11 12">
    <name type="scientific">Mycoplasmopsis mucosicanis</name>
    <dbReference type="NCBI Taxonomy" id="458208"/>
    <lineage>
        <taxon>Bacteria</taxon>
        <taxon>Bacillati</taxon>
        <taxon>Mycoplasmatota</taxon>
        <taxon>Mycoplasmoidales</taxon>
        <taxon>Metamycoplasmataceae</taxon>
        <taxon>Mycoplasmopsis</taxon>
    </lineage>
</organism>
<dbReference type="PANTHER" id="PTHR30425:SF1">
    <property type="entry name" value="PHOSPHATE TRANSPORT SYSTEM PERMEASE PROTEIN PSTC"/>
    <property type="match status" value="1"/>
</dbReference>
<evidence type="ECO:0000256" key="2">
    <source>
        <dbReference type="ARBA" id="ARBA00007069"/>
    </source>
</evidence>
<evidence type="ECO:0000256" key="6">
    <source>
        <dbReference type="ARBA" id="ARBA00022692"/>
    </source>
</evidence>
<keyword evidence="3 9" id="KW-0813">Transport</keyword>
<comment type="similarity">
    <text evidence="2">Belongs to the binding-protein-dependent transport system permease family. CysTW subfamily.</text>
</comment>
<sequence>MNKNAFKMLRKDRILALFASIIFVFASLLFVVIFVFASLKSFKLWGTHHLFWNFSIENFNGGILLSIFYSIIVAFITLCFSIRLSLRTSIFIVFRCDGKTKHILSLIFNIFGGLPSVIFALGIYIFLTKNTHISVNSSHEYNFVFLILMFVIYNSVVLTKLLIKTLDKVEFKEKNILKQYNISTSTIIYKYILKNQRSNLLKDYFIAFVKVIGEASAVTFIMFSNKTLDVFGHNFLSSNVRTTASSITTSFFSFDSLKGSREYLFTLAFFLVVFIGFINLIIDRISKYASTNDNSLFLLTQIVKECKINKKYQRSDIRFFW</sequence>
<feature type="transmembrane region" description="Helical" evidence="9">
    <location>
        <begin position="204"/>
        <end position="223"/>
    </location>
</feature>
<feature type="domain" description="ABC transmembrane type-1" evidence="10">
    <location>
        <begin position="67"/>
        <end position="282"/>
    </location>
</feature>
<comment type="caution">
    <text evidence="11">The sequence shown here is derived from an EMBL/GenBank/DDBJ whole genome shotgun (WGS) entry which is preliminary data.</text>
</comment>
<keyword evidence="4" id="KW-1003">Cell membrane</keyword>
<dbReference type="InterPro" id="IPR051124">
    <property type="entry name" value="Phosphate_Transport_Permease"/>
</dbReference>
<evidence type="ECO:0000259" key="10">
    <source>
        <dbReference type="PROSITE" id="PS50928"/>
    </source>
</evidence>
<dbReference type="AlphaFoldDB" id="A0A507SY19"/>
<evidence type="ECO:0000256" key="1">
    <source>
        <dbReference type="ARBA" id="ARBA00004651"/>
    </source>
</evidence>
<dbReference type="Proteomes" id="UP000320801">
    <property type="component" value="Unassembled WGS sequence"/>
</dbReference>
<dbReference type="OrthoDB" id="9785113at2"/>
<dbReference type="PROSITE" id="PS50928">
    <property type="entry name" value="ABC_TM1"/>
    <property type="match status" value="1"/>
</dbReference>
<feature type="transmembrane region" description="Helical" evidence="9">
    <location>
        <begin position="263"/>
        <end position="282"/>
    </location>
</feature>
<dbReference type="GO" id="GO:0055085">
    <property type="term" value="P:transmembrane transport"/>
    <property type="evidence" value="ECO:0007669"/>
    <property type="project" value="InterPro"/>
</dbReference>
<evidence type="ECO:0000256" key="7">
    <source>
        <dbReference type="ARBA" id="ARBA00022989"/>
    </source>
</evidence>
<evidence type="ECO:0000313" key="12">
    <source>
        <dbReference type="Proteomes" id="UP000320801"/>
    </source>
</evidence>
<protein>
    <submittedName>
        <fullName evidence="11">ABC transporter permease subunit</fullName>
    </submittedName>
</protein>
<comment type="subcellular location">
    <subcellularLocation>
        <location evidence="1 9">Cell membrane</location>
        <topology evidence="1 9">Multi-pass membrane protein</topology>
    </subcellularLocation>
</comment>
<feature type="transmembrane region" description="Helical" evidence="9">
    <location>
        <begin position="143"/>
        <end position="163"/>
    </location>
</feature>
<dbReference type="EMBL" id="SMDN01000003">
    <property type="protein sequence ID" value="TQC54028.1"/>
    <property type="molecule type" value="Genomic_DNA"/>
</dbReference>
<keyword evidence="5" id="KW-0592">Phosphate transport</keyword>
<evidence type="ECO:0000313" key="11">
    <source>
        <dbReference type="EMBL" id="TQC54028.1"/>
    </source>
</evidence>